<feature type="chain" id="PRO_5016820716" evidence="7">
    <location>
        <begin position="19"/>
        <end position="136"/>
    </location>
</feature>
<dbReference type="PRINTS" id="PR00607">
    <property type="entry name" value="CYTCHROMECIE"/>
</dbReference>
<feature type="domain" description="Cytochrome c" evidence="8">
    <location>
        <begin position="55"/>
        <end position="136"/>
    </location>
</feature>
<dbReference type="EMBL" id="LNYZ01000008">
    <property type="protein sequence ID" value="KTD78597.1"/>
    <property type="molecule type" value="Genomic_DNA"/>
</dbReference>
<dbReference type="PANTHER" id="PTHR40942">
    <property type="match status" value="1"/>
</dbReference>
<keyword evidence="2 6" id="KW-0349">Heme</keyword>
<evidence type="ECO:0000313" key="9">
    <source>
        <dbReference type="EMBL" id="KTD78597.1"/>
    </source>
</evidence>
<evidence type="ECO:0000256" key="5">
    <source>
        <dbReference type="ARBA" id="ARBA00023004"/>
    </source>
</evidence>
<evidence type="ECO:0000256" key="6">
    <source>
        <dbReference type="PROSITE-ProRule" id="PRU00433"/>
    </source>
</evidence>
<dbReference type="InterPro" id="IPR009056">
    <property type="entry name" value="Cyt_c-like_dom"/>
</dbReference>
<evidence type="ECO:0000259" key="8">
    <source>
        <dbReference type="PROSITE" id="PS51007"/>
    </source>
</evidence>
<keyword evidence="3 6" id="KW-0479">Metal-binding</keyword>
<proteinExistence type="predicted"/>
<keyword evidence="4" id="KW-0249">Electron transport</keyword>
<evidence type="ECO:0000256" key="3">
    <source>
        <dbReference type="ARBA" id="ARBA00022723"/>
    </source>
</evidence>
<dbReference type="Proteomes" id="UP000255110">
    <property type="component" value="Unassembled WGS sequence"/>
</dbReference>
<dbReference type="OrthoDB" id="9814708at2"/>
<dbReference type="Proteomes" id="UP000054820">
    <property type="component" value="Unassembled WGS sequence"/>
</dbReference>
<evidence type="ECO:0000313" key="12">
    <source>
        <dbReference type="Proteomes" id="UP000255110"/>
    </source>
</evidence>
<protein>
    <submittedName>
        <fullName evidence="10">Cytochrome c5</fullName>
    </submittedName>
</protein>
<keyword evidence="7" id="KW-0732">Signal</keyword>
<dbReference type="GO" id="GO:0009055">
    <property type="term" value="F:electron transfer activity"/>
    <property type="evidence" value="ECO:0007669"/>
    <property type="project" value="InterPro"/>
</dbReference>
<dbReference type="AlphaFoldDB" id="A0A378LEL9"/>
<dbReference type="InterPro" id="IPR036909">
    <property type="entry name" value="Cyt_c-like_dom_sf"/>
</dbReference>
<keyword evidence="5 6" id="KW-0408">Iron</keyword>
<dbReference type="Gene3D" id="1.10.760.10">
    <property type="entry name" value="Cytochrome c-like domain"/>
    <property type="match status" value="1"/>
</dbReference>
<accession>A0A378LEL9</accession>
<dbReference type="InterPro" id="IPR002323">
    <property type="entry name" value="Cyt_CIE"/>
</dbReference>
<dbReference type="GO" id="GO:0005506">
    <property type="term" value="F:iron ion binding"/>
    <property type="evidence" value="ECO:0007669"/>
    <property type="project" value="InterPro"/>
</dbReference>
<organism evidence="10 12">
    <name type="scientific">Legionella steigerwaltii</name>
    <dbReference type="NCBI Taxonomy" id="460"/>
    <lineage>
        <taxon>Bacteria</taxon>
        <taxon>Pseudomonadati</taxon>
        <taxon>Pseudomonadota</taxon>
        <taxon>Gammaproteobacteria</taxon>
        <taxon>Legionellales</taxon>
        <taxon>Legionellaceae</taxon>
        <taxon>Legionella</taxon>
    </lineage>
</organism>
<dbReference type="STRING" id="460.Lstg_1066"/>
<name>A0A378LEL9_9GAMM</name>
<evidence type="ECO:0000256" key="7">
    <source>
        <dbReference type="SAM" id="SignalP"/>
    </source>
</evidence>
<keyword evidence="11" id="KW-1185">Reference proteome</keyword>
<evidence type="ECO:0000256" key="2">
    <source>
        <dbReference type="ARBA" id="ARBA00022617"/>
    </source>
</evidence>
<evidence type="ECO:0000256" key="4">
    <source>
        <dbReference type="ARBA" id="ARBA00022982"/>
    </source>
</evidence>
<reference evidence="10 12" key="2">
    <citation type="submission" date="2018-06" db="EMBL/GenBank/DDBJ databases">
        <authorList>
            <consortium name="Pathogen Informatics"/>
            <person name="Doyle S."/>
        </authorList>
    </citation>
    <scope>NUCLEOTIDE SEQUENCE [LARGE SCALE GENOMIC DNA]</scope>
    <source>
        <strain evidence="10 12">NCTC11991</strain>
    </source>
</reference>
<dbReference type="Pfam" id="PF13442">
    <property type="entry name" value="Cytochrome_CBB3"/>
    <property type="match status" value="1"/>
</dbReference>
<keyword evidence="1" id="KW-0813">Transport</keyword>
<dbReference type="PROSITE" id="PS51257">
    <property type="entry name" value="PROKAR_LIPOPROTEIN"/>
    <property type="match status" value="1"/>
</dbReference>
<reference evidence="9 11" key="1">
    <citation type="submission" date="2015-11" db="EMBL/GenBank/DDBJ databases">
        <title>Genomic analysis of 38 Legionella species identifies large and diverse effector repertoires.</title>
        <authorList>
            <person name="Burstein D."/>
            <person name="Amaro F."/>
            <person name="Zusman T."/>
            <person name="Lifshitz Z."/>
            <person name="Cohen O."/>
            <person name="Gilbert J.A."/>
            <person name="Pupko T."/>
            <person name="Shuman H.A."/>
            <person name="Segal G."/>
        </authorList>
    </citation>
    <scope>NUCLEOTIDE SEQUENCE [LARGE SCALE GENOMIC DNA]</scope>
    <source>
        <strain evidence="9 11">SC-18-C9</strain>
    </source>
</reference>
<evidence type="ECO:0000313" key="11">
    <source>
        <dbReference type="Proteomes" id="UP000054820"/>
    </source>
</evidence>
<dbReference type="PROSITE" id="PS51007">
    <property type="entry name" value="CYTC"/>
    <property type="match status" value="1"/>
</dbReference>
<evidence type="ECO:0000256" key="1">
    <source>
        <dbReference type="ARBA" id="ARBA00022448"/>
    </source>
</evidence>
<dbReference type="RefSeq" id="WP_058476790.1">
    <property type="nucleotide sequence ID" value="NZ_CAAAIO010000005.1"/>
</dbReference>
<evidence type="ECO:0000313" key="10">
    <source>
        <dbReference type="EMBL" id="STY24312.1"/>
    </source>
</evidence>
<dbReference type="SUPFAM" id="SSF46626">
    <property type="entry name" value="Cytochrome c"/>
    <property type="match status" value="1"/>
</dbReference>
<dbReference type="EMBL" id="UGOY01000001">
    <property type="protein sequence ID" value="STY24312.1"/>
    <property type="molecule type" value="Genomic_DNA"/>
</dbReference>
<dbReference type="GO" id="GO:0020037">
    <property type="term" value="F:heme binding"/>
    <property type="evidence" value="ECO:0007669"/>
    <property type="project" value="InterPro"/>
</dbReference>
<gene>
    <name evidence="10" type="primary">cycB</name>
    <name evidence="9" type="ORF">Lstg_1066</name>
    <name evidence="10" type="ORF">NCTC11991_02930</name>
</gene>
<dbReference type="PANTHER" id="PTHR40942:SF4">
    <property type="entry name" value="CYTOCHROME C5"/>
    <property type="match status" value="1"/>
</dbReference>
<sequence length="136" mass="15278">MRLQFFILLFCFSFTVYACDEVRQREMQLRIQPVGEVAVQGQAQADNKAISNATTKKEPGQETYEQYCIVCHRDGLAGAPKFRNEQDWKPRLAGRKLNDLLASSIKGLNAMPAKGTCIKCNDDDLKAAISYMLPKS</sequence>
<feature type="signal peptide" evidence="7">
    <location>
        <begin position="1"/>
        <end position="18"/>
    </location>
</feature>